<evidence type="ECO:0000259" key="5">
    <source>
        <dbReference type="PROSITE" id="PS50045"/>
    </source>
</evidence>
<dbReference type="PROSITE" id="PS00676">
    <property type="entry name" value="SIGMA54_INTERACT_2"/>
    <property type="match status" value="1"/>
</dbReference>
<dbReference type="InterPro" id="IPR035965">
    <property type="entry name" value="PAS-like_dom_sf"/>
</dbReference>
<dbReference type="SUPFAM" id="SSF52540">
    <property type="entry name" value="P-loop containing nucleoside triphosphate hydrolases"/>
    <property type="match status" value="1"/>
</dbReference>
<gene>
    <name evidence="7" type="ORF">SAMN05660835_01780</name>
</gene>
<dbReference type="InterPro" id="IPR002078">
    <property type="entry name" value="Sigma_54_int"/>
</dbReference>
<accession>A0A1G6RG98</accession>
<evidence type="ECO:0000313" key="7">
    <source>
        <dbReference type="EMBL" id="SDD03027.1"/>
    </source>
</evidence>
<dbReference type="InterPro" id="IPR058031">
    <property type="entry name" value="AAA_lid_NorR"/>
</dbReference>
<dbReference type="PROSITE" id="PS00675">
    <property type="entry name" value="SIGMA54_INTERACT_1"/>
    <property type="match status" value="1"/>
</dbReference>
<dbReference type="GO" id="GO:0003677">
    <property type="term" value="F:DNA binding"/>
    <property type="evidence" value="ECO:0007669"/>
    <property type="project" value="UniProtKB-KW"/>
</dbReference>
<dbReference type="InterPro" id="IPR003593">
    <property type="entry name" value="AAA+_ATPase"/>
</dbReference>
<dbReference type="Gene3D" id="1.10.8.60">
    <property type="match status" value="1"/>
</dbReference>
<dbReference type="GO" id="GO:0005524">
    <property type="term" value="F:ATP binding"/>
    <property type="evidence" value="ECO:0007669"/>
    <property type="project" value="UniProtKB-KW"/>
</dbReference>
<evidence type="ECO:0000259" key="6">
    <source>
        <dbReference type="PROSITE" id="PS50112"/>
    </source>
</evidence>
<sequence>MSFDIRELEIIVDALGVGIYLADGKGVTLWVNKVFEDISLIKREEVVGKTLRELVDAKFFSNSATLSVISNKKPTIVSFNTKTGKKLLSQGKPVFDNRGNLKYVVNTIYDISNIFLTPEEENINKNLASDYNIVAQSEKMLKIVNIAVKASNVDLPVLICGETGVGKELVAKLIHYAGSRKNFPFVAVNCAAIPESLLESELFGYEPGSFTGSNKKGKKGIFEIAHNGTVFLDEIADMPMFSQAKLLRFLEDNQFLKLGSTKPTKVDVRIIAATNVDIKKAIEEGRFRKDLYYRLSTIYINIPPLRERLEDVNILTKFFLNNLNETYKTRKIIMPDVIDAIKTQNLEGNVRELKNIIEKLYFYSKNDTITIQDYYENNIDKNELNSNKKSLKYNLEAYEKSILQEYFELYKSTRKLAKALKISQSSAFKKLKKYGLL</sequence>
<keyword evidence="3" id="KW-0067">ATP-binding</keyword>
<dbReference type="SUPFAM" id="SSF55785">
    <property type="entry name" value="PYP-like sensor domain (PAS domain)"/>
    <property type="match status" value="1"/>
</dbReference>
<dbReference type="EMBL" id="FMYU01000017">
    <property type="protein sequence ID" value="SDD03027.1"/>
    <property type="molecule type" value="Genomic_DNA"/>
</dbReference>
<dbReference type="InterPro" id="IPR013767">
    <property type="entry name" value="PAS_fold"/>
</dbReference>
<evidence type="ECO:0000256" key="3">
    <source>
        <dbReference type="ARBA" id="ARBA00022840"/>
    </source>
</evidence>
<dbReference type="FunFam" id="3.40.50.300:FF:000006">
    <property type="entry name" value="DNA-binding transcriptional regulator NtrC"/>
    <property type="match status" value="1"/>
</dbReference>
<evidence type="ECO:0000256" key="4">
    <source>
        <dbReference type="ARBA" id="ARBA00029500"/>
    </source>
</evidence>
<dbReference type="CDD" id="cd00130">
    <property type="entry name" value="PAS"/>
    <property type="match status" value="1"/>
</dbReference>
<dbReference type="InterPro" id="IPR025943">
    <property type="entry name" value="Sigma_54_int_dom_ATP-bd_2"/>
</dbReference>
<dbReference type="PROSITE" id="PS50045">
    <property type="entry name" value="SIGMA54_INTERACT_4"/>
    <property type="match status" value="1"/>
</dbReference>
<keyword evidence="8" id="KW-1185">Reference proteome</keyword>
<dbReference type="PANTHER" id="PTHR32071">
    <property type="entry name" value="TRANSCRIPTIONAL REGULATORY PROTEIN"/>
    <property type="match status" value="1"/>
</dbReference>
<feature type="domain" description="PAS" evidence="6">
    <location>
        <begin position="4"/>
        <end position="55"/>
    </location>
</feature>
<dbReference type="PROSITE" id="PS50112">
    <property type="entry name" value="PAS"/>
    <property type="match status" value="1"/>
</dbReference>
<dbReference type="AlphaFoldDB" id="A0A1G6RG98"/>
<reference evidence="8" key="1">
    <citation type="submission" date="2016-10" db="EMBL/GenBank/DDBJ databases">
        <authorList>
            <person name="Varghese N."/>
            <person name="Submissions S."/>
        </authorList>
    </citation>
    <scope>NUCLEOTIDE SEQUENCE [LARGE SCALE GENOMIC DNA]</scope>
    <source>
        <strain evidence="8">DSM 8415</strain>
    </source>
</reference>
<dbReference type="InterPro" id="IPR009057">
    <property type="entry name" value="Homeodomain-like_sf"/>
</dbReference>
<evidence type="ECO:0000256" key="1">
    <source>
        <dbReference type="ARBA" id="ARBA00022741"/>
    </source>
</evidence>
<feature type="domain" description="Sigma-54 factor interaction" evidence="5">
    <location>
        <begin position="133"/>
        <end position="362"/>
    </location>
</feature>
<dbReference type="Pfam" id="PF00989">
    <property type="entry name" value="PAS"/>
    <property type="match status" value="1"/>
</dbReference>
<dbReference type="SMART" id="SM00382">
    <property type="entry name" value="AAA"/>
    <property type="match status" value="1"/>
</dbReference>
<dbReference type="InterPro" id="IPR000014">
    <property type="entry name" value="PAS"/>
</dbReference>
<dbReference type="InterPro" id="IPR030828">
    <property type="entry name" value="HTH_TyrR"/>
</dbReference>
<dbReference type="Pfam" id="PF18024">
    <property type="entry name" value="HTH_50"/>
    <property type="match status" value="1"/>
</dbReference>
<dbReference type="InterPro" id="IPR027417">
    <property type="entry name" value="P-loop_NTPase"/>
</dbReference>
<evidence type="ECO:0000256" key="2">
    <source>
        <dbReference type="ARBA" id="ARBA00022797"/>
    </source>
</evidence>
<dbReference type="Pfam" id="PF25601">
    <property type="entry name" value="AAA_lid_14"/>
    <property type="match status" value="1"/>
</dbReference>
<proteinExistence type="predicted"/>
<keyword evidence="2" id="KW-0058">Aromatic hydrocarbons catabolism</keyword>
<dbReference type="Gene3D" id="3.40.50.300">
    <property type="entry name" value="P-loop containing nucleotide triphosphate hydrolases"/>
    <property type="match status" value="1"/>
</dbReference>
<protein>
    <recommendedName>
        <fullName evidence="4">HTH-type transcriptional regulatory protein TyrR</fullName>
    </recommendedName>
</protein>
<dbReference type="GO" id="GO:0006355">
    <property type="term" value="P:regulation of DNA-templated transcription"/>
    <property type="evidence" value="ECO:0007669"/>
    <property type="project" value="InterPro"/>
</dbReference>
<dbReference type="RefSeq" id="WP_092129728.1">
    <property type="nucleotide sequence ID" value="NZ_FMYU01000017.1"/>
</dbReference>
<organism evidence="7 8">
    <name type="scientific">Desulfurella multipotens</name>
    <dbReference type="NCBI Taxonomy" id="79269"/>
    <lineage>
        <taxon>Bacteria</taxon>
        <taxon>Pseudomonadati</taxon>
        <taxon>Campylobacterota</taxon>
        <taxon>Desulfurellia</taxon>
        <taxon>Desulfurellales</taxon>
        <taxon>Desulfurellaceae</taxon>
        <taxon>Desulfurella</taxon>
    </lineage>
</organism>
<dbReference type="NCBIfam" id="TIGR04381">
    <property type="entry name" value="HTH_TypR"/>
    <property type="match status" value="1"/>
</dbReference>
<dbReference type="InterPro" id="IPR025662">
    <property type="entry name" value="Sigma_54_int_dom_ATP-bd_1"/>
</dbReference>
<keyword evidence="1" id="KW-0547">Nucleotide-binding</keyword>
<dbReference type="OrthoDB" id="9763792at2"/>
<dbReference type="Gene3D" id="3.30.450.20">
    <property type="entry name" value="PAS domain"/>
    <property type="match status" value="1"/>
</dbReference>
<dbReference type="CDD" id="cd00009">
    <property type="entry name" value="AAA"/>
    <property type="match status" value="1"/>
</dbReference>
<dbReference type="Pfam" id="PF00158">
    <property type="entry name" value="Sigma54_activat"/>
    <property type="match status" value="1"/>
</dbReference>
<evidence type="ECO:0000313" key="8">
    <source>
        <dbReference type="Proteomes" id="UP000199411"/>
    </source>
</evidence>
<dbReference type="SUPFAM" id="SSF46689">
    <property type="entry name" value="Homeodomain-like"/>
    <property type="match status" value="1"/>
</dbReference>
<dbReference type="Gene3D" id="1.10.10.60">
    <property type="entry name" value="Homeodomain-like"/>
    <property type="match status" value="1"/>
</dbReference>
<name>A0A1G6RG98_9BACT</name>
<dbReference type="Proteomes" id="UP000199411">
    <property type="component" value="Unassembled WGS sequence"/>
</dbReference>